<evidence type="ECO:0000313" key="3">
    <source>
        <dbReference type="EMBL" id="RKH38284.1"/>
    </source>
</evidence>
<keyword evidence="1" id="KW-0732">Signal</keyword>
<dbReference type="InterPro" id="IPR011250">
    <property type="entry name" value="OMP/PagP_B-barrel"/>
</dbReference>
<dbReference type="AlphaFoldDB" id="A0A3A8NFW7"/>
<comment type="caution">
    <text evidence="3">The sequence shown here is derived from an EMBL/GenBank/DDBJ whole genome shotgun (WGS) entry which is preliminary data.</text>
</comment>
<dbReference type="SUPFAM" id="SSF56925">
    <property type="entry name" value="OMPA-like"/>
    <property type="match status" value="1"/>
</dbReference>
<evidence type="ECO:0000313" key="4">
    <source>
        <dbReference type="Proteomes" id="UP000273405"/>
    </source>
</evidence>
<dbReference type="Proteomes" id="UP000273405">
    <property type="component" value="Unassembled WGS sequence"/>
</dbReference>
<gene>
    <name evidence="3" type="ORF">D7X12_26785</name>
</gene>
<dbReference type="InterPro" id="IPR027385">
    <property type="entry name" value="Beta-barrel_OMP"/>
</dbReference>
<evidence type="ECO:0000259" key="2">
    <source>
        <dbReference type="Pfam" id="PF13505"/>
    </source>
</evidence>
<organism evidence="3 4">
    <name type="scientific">Corallococcus sicarius</name>
    <dbReference type="NCBI Taxonomy" id="2316726"/>
    <lineage>
        <taxon>Bacteria</taxon>
        <taxon>Pseudomonadati</taxon>
        <taxon>Myxococcota</taxon>
        <taxon>Myxococcia</taxon>
        <taxon>Myxococcales</taxon>
        <taxon>Cystobacterineae</taxon>
        <taxon>Myxococcaceae</taxon>
        <taxon>Corallococcus</taxon>
    </lineage>
</organism>
<feature type="domain" description="Outer membrane protein beta-barrel" evidence="2">
    <location>
        <begin position="31"/>
        <end position="190"/>
    </location>
</feature>
<accession>A0A3A8NFW7</accession>
<dbReference type="Pfam" id="PF13505">
    <property type="entry name" value="OMP_b-brl"/>
    <property type="match status" value="1"/>
</dbReference>
<proteinExistence type="predicted"/>
<name>A0A3A8NFW7_9BACT</name>
<evidence type="ECO:0000256" key="1">
    <source>
        <dbReference type="ARBA" id="ARBA00022729"/>
    </source>
</evidence>
<reference evidence="4" key="1">
    <citation type="submission" date="2018-09" db="EMBL/GenBank/DDBJ databases">
        <authorList>
            <person name="Livingstone P.G."/>
            <person name="Whitworth D.E."/>
        </authorList>
    </citation>
    <scope>NUCLEOTIDE SEQUENCE [LARGE SCALE GENOMIC DNA]</scope>
    <source>
        <strain evidence="4">CA040B</strain>
    </source>
</reference>
<keyword evidence="4" id="KW-1185">Reference proteome</keyword>
<protein>
    <recommendedName>
        <fullName evidence="2">Outer membrane protein beta-barrel domain-containing protein</fullName>
    </recommendedName>
</protein>
<dbReference type="Gene3D" id="2.40.160.20">
    <property type="match status" value="1"/>
</dbReference>
<dbReference type="EMBL" id="RAWG01000201">
    <property type="protein sequence ID" value="RKH38284.1"/>
    <property type="molecule type" value="Genomic_DNA"/>
</dbReference>
<sequence length="239" mass="25298">MRGGDASNRRLEDGLPYPVNDMTARSFIPSLAVSLSLLALPAAADDTSSGSGLALGVRAAYGLPVGDAVKDDALSEVFGTTVAPQIDLSYFFGRQLSLGAYFQYGIATGPDDCNEEFNCSSKVLRFGVDLDYHFAPDAFVAPWVGVGVGYESGSVEVGDDGEFATLGVRGFDLGHAHFGVDFQLTRSIAVGPYVTASLGQYSKLTASVFSGAEITDDIPSDQKALHMWIQPGVRVQIRL</sequence>